<dbReference type="PROSITE" id="PS00387">
    <property type="entry name" value="PPASE"/>
    <property type="match status" value="1"/>
</dbReference>
<dbReference type="PANTHER" id="PTHR10286">
    <property type="entry name" value="INORGANIC PYROPHOSPHATASE"/>
    <property type="match status" value="1"/>
</dbReference>
<dbReference type="EMBL" id="JAPKNK010000004">
    <property type="protein sequence ID" value="MCX5570016.1"/>
    <property type="molecule type" value="Genomic_DNA"/>
</dbReference>
<feature type="binding site" evidence="5">
    <location>
        <position position="77"/>
    </location>
    <ligand>
        <name>substrate</name>
    </ligand>
</feature>
<feature type="binding site" evidence="5">
    <location>
        <position position="87"/>
    </location>
    <ligand>
        <name>Mg(2+)</name>
        <dbReference type="ChEBI" id="CHEBI:18420"/>
        <label>1</label>
    </ligand>
</feature>
<evidence type="ECO:0000256" key="1">
    <source>
        <dbReference type="ARBA" id="ARBA00001946"/>
    </source>
</evidence>
<comment type="caution">
    <text evidence="7">The sequence shown here is derived from an EMBL/GenBank/DDBJ whole genome shotgun (WGS) entry which is preliminary data.</text>
</comment>
<keyword evidence="6" id="KW-0732">Signal</keyword>
<evidence type="ECO:0000256" key="2">
    <source>
        <dbReference type="ARBA" id="ARBA00022723"/>
    </source>
</evidence>
<protein>
    <recommendedName>
        <fullName evidence="5">Inorganic pyrophosphatase</fullName>
        <ecNumber evidence="5">3.6.1.1</ecNumber>
    </recommendedName>
    <alternativeName>
        <fullName evidence="5">Pyrophosphate phospho-hydrolase</fullName>
        <shortName evidence="5">PPase</shortName>
    </alternativeName>
</protein>
<reference evidence="7" key="1">
    <citation type="submission" date="2022-11" db="EMBL/GenBank/DDBJ databases">
        <title>Biodiversity and phylogenetic relationships of bacteria.</title>
        <authorList>
            <person name="Machado R.A.R."/>
            <person name="Bhat A."/>
            <person name="Loulou A."/>
            <person name="Kallel S."/>
        </authorList>
    </citation>
    <scope>NUCLEOTIDE SEQUENCE</scope>
    <source>
        <strain evidence="7">K-TC2</strain>
    </source>
</reference>
<keyword evidence="4 5" id="KW-0460">Magnesium</keyword>
<dbReference type="InterPro" id="IPR008162">
    <property type="entry name" value="Pyrophosphatase"/>
</dbReference>
<dbReference type="Proteomes" id="UP001144805">
    <property type="component" value="Unassembled WGS sequence"/>
</dbReference>
<evidence type="ECO:0000256" key="6">
    <source>
        <dbReference type="SAM" id="SignalP"/>
    </source>
</evidence>
<dbReference type="GO" id="GO:0000287">
    <property type="term" value="F:magnesium ion binding"/>
    <property type="evidence" value="ECO:0007669"/>
    <property type="project" value="UniProtKB-UniRule"/>
</dbReference>
<feature type="binding site" evidence="5">
    <location>
        <position position="51"/>
    </location>
    <ligand>
        <name>substrate</name>
    </ligand>
</feature>
<feature type="chain" id="PRO_5040726997" description="Inorganic pyrophosphatase" evidence="6">
    <location>
        <begin position="23"/>
        <end position="197"/>
    </location>
</feature>
<comment type="similarity">
    <text evidence="5">Belongs to the PPase family.</text>
</comment>
<dbReference type="Gene3D" id="3.90.80.10">
    <property type="entry name" value="Inorganic pyrophosphatase"/>
    <property type="match status" value="1"/>
</dbReference>
<feature type="binding site" evidence="5">
    <location>
        <position position="65"/>
    </location>
    <ligand>
        <name>substrate</name>
    </ligand>
</feature>
<dbReference type="GO" id="GO:0006796">
    <property type="term" value="P:phosphate-containing compound metabolic process"/>
    <property type="evidence" value="ECO:0007669"/>
    <property type="project" value="InterPro"/>
</dbReference>
<feature type="binding site" evidence="5">
    <location>
        <position position="124"/>
    </location>
    <ligand>
        <name>Mg(2+)</name>
        <dbReference type="ChEBI" id="CHEBI:18420"/>
        <label>1</label>
    </ligand>
</feature>
<evidence type="ECO:0000256" key="3">
    <source>
        <dbReference type="ARBA" id="ARBA00022801"/>
    </source>
</evidence>
<dbReference type="GO" id="GO:0005737">
    <property type="term" value="C:cytoplasm"/>
    <property type="evidence" value="ECO:0007669"/>
    <property type="project" value="UniProtKB-SubCell"/>
</dbReference>
<comment type="function">
    <text evidence="5">Catalyzes the hydrolysis of inorganic pyrophosphate (PPi) forming two phosphate ions.</text>
</comment>
<keyword evidence="3 5" id="KW-0378">Hydrolase</keyword>
<comment type="catalytic activity">
    <reaction evidence="5">
        <text>diphosphate + H2O = 2 phosphate + H(+)</text>
        <dbReference type="Rhea" id="RHEA:24576"/>
        <dbReference type="ChEBI" id="CHEBI:15377"/>
        <dbReference type="ChEBI" id="CHEBI:15378"/>
        <dbReference type="ChEBI" id="CHEBI:33019"/>
        <dbReference type="ChEBI" id="CHEBI:43474"/>
        <dbReference type="EC" id="3.6.1.1"/>
    </reaction>
</comment>
<evidence type="ECO:0000313" key="8">
    <source>
        <dbReference type="Proteomes" id="UP001144805"/>
    </source>
</evidence>
<dbReference type="AlphaFoldDB" id="A0A9X3E2K8"/>
<comment type="subcellular location">
    <subcellularLocation>
        <location evidence="5">Cytoplasm</location>
    </subcellularLocation>
</comment>
<organism evidence="7 8">
    <name type="scientific">Kaistia nematophila</name>
    <dbReference type="NCBI Taxonomy" id="2994654"/>
    <lineage>
        <taxon>Bacteria</taxon>
        <taxon>Pseudomonadati</taxon>
        <taxon>Pseudomonadota</taxon>
        <taxon>Alphaproteobacteria</taxon>
        <taxon>Hyphomicrobiales</taxon>
        <taxon>Kaistiaceae</taxon>
        <taxon>Kaistia</taxon>
    </lineage>
</organism>
<feature type="binding site" evidence="5">
    <location>
        <position position="163"/>
    </location>
    <ligand>
        <name>substrate</name>
    </ligand>
</feature>
<evidence type="ECO:0000313" key="7">
    <source>
        <dbReference type="EMBL" id="MCX5570016.1"/>
    </source>
</evidence>
<sequence length="197" mass="21389">MKKTLAAAAFALASLTALPALADNVLSFKQSDKAPDEINTVIEIPAGSFTKYETDVDTGFIVVDRFQSMPVVYPANYGSITRTSAEDGDPLDVIVYTRAPLHPGVIIKVRPIGVLKMIDGGDIDDKIVAVPVSKVDPTYDGIQTLADLPKIEQERLTSFFRVYKQLPEGSKVIELKGFDSPEAAKGLIRAAMERYGK</sequence>
<comment type="cofactor">
    <cofactor evidence="1 5">
        <name>Mg(2+)</name>
        <dbReference type="ChEBI" id="CHEBI:18420"/>
    </cofactor>
</comment>
<comment type="subunit">
    <text evidence="5">Homohexamer.</text>
</comment>
<dbReference type="Pfam" id="PF00719">
    <property type="entry name" value="Pyrophosphatase"/>
    <property type="match status" value="1"/>
</dbReference>
<feature type="binding site" evidence="5">
    <location>
        <position position="92"/>
    </location>
    <ligand>
        <name>Mg(2+)</name>
        <dbReference type="ChEBI" id="CHEBI:18420"/>
        <label>1</label>
    </ligand>
</feature>
<keyword evidence="8" id="KW-1185">Reference proteome</keyword>
<name>A0A9X3E2K8_9HYPH</name>
<keyword evidence="2 5" id="KW-0479">Metal-binding</keyword>
<evidence type="ECO:0000256" key="5">
    <source>
        <dbReference type="HAMAP-Rule" id="MF_00209"/>
    </source>
</evidence>
<dbReference type="HAMAP" id="MF_00209">
    <property type="entry name" value="Inorganic_PPase"/>
    <property type="match status" value="1"/>
</dbReference>
<dbReference type="EC" id="3.6.1.1" evidence="5"/>
<accession>A0A9X3E2K8</accession>
<gene>
    <name evidence="5" type="primary">ppa</name>
    <name evidence="7" type="ORF">OSH07_12490</name>
</gene>
<evidence type="ECO:0000256" key="4">
    <source>
        <dbReference type="ARBA" id="ARBA00022842"/>
    </source>
</evidence>
<dbReference type="InterPro" id="IPR036649">
    <property type="entry name" value="Pyrophosphatase_sf"/>
</dbReference>
<dbReference type="SUPFAM" id="SSF50324">
    <property type="entry name" value="Inorganic pyrophosphatase"/>
    <property type="match status" value="1"/>
</dbReference>
<dbReference type="RefSeq" id="WP_266338981.1">
    <property type="nucleotide sequence ID" value="NZ_JAPKNK010000004.1"/>
</dbReference>
<dbReference type="GO" id="GO:0004427">
    <property type="term" value="F:inorganic diphosphate phosphatase activity"/>
    <property type="evidence" value="ECO:0007669"/>
    <property type="project" value="UniProtKB-UniRule"/>
</dbReference>
<feature type="binding site" evidence="5">
    <location>
        <position position="92"/>
    </location>
    <ligand>
        <name>Mg(2+)</name>
        <dbReference type="ChEBI" id="CHEBI:18420"/>
        <label>2</label>
    </ligand>
</feature>
<proteinExistence type="inferred from homology"/>
<dbReference type="CDD" id="cd00412">
    <property type="entry name" value="pyrophosphatase"/>
    <property type="match status" value="1"/>
</dbReference>
<keyword evidence="5" id="KW-0963">Cytoplasm</keyword>
<feature type="signal peptide" evidence="6">
    <location>
        <begin position="1"/>
        <end position="22"/>
    </location>
</feature>